<dbReference type="Gene3D" id="3.40.50.1820">
    <property type="entry name" value="alpha/beta hydrolase"/>
    <property type="match status" value="1"/>
</dbReference>
<evidence type="ECO:0000313" key="3">
    <source>
        <dbReference type="EMBL" id="PIL25487.1"/>
    </source>
</evidence>
<accession>A0A2G8RVG0</accession>
<proteinExistence type="predicted"/>
<dbReference type="SUPFAM" id="SSF52047">
    <property type="entry name" value="RNI-like"/>
    <property type="match status" value="1"/>
</dbReference>
<evidence type="ECO:0000313" key="4">
    <source>
        <dbReference type="Proteomes" id="UP000230002"/>
    </source>
</evidence>
<evidence type="ECO:0000256" key="1">
    <source>
        <dbReference type="SAM" id="MobiDB-lite"/>
    </source>
</evidence>
<evidence type="ECO:0000259" key="2">
    <source>
        <dbReference type="Pfam" id="PF00135"/>
    </source>
</evidence>
<feature type="domain" description="Carboxylesterase type B" evidence="2">
    <location>
        <begin position="420"/>
        <end position="599"/>
    </location>
</feature>
<reference evidence="3 4" key="1">
    <citation type="journal article" date="2015" name="Sci. Rep.">
        <title>Chromosome-level genome map provides insights into diverse defense mechanisms in the medicinal fungus Ganoderma sinense.</title>
        <authorList>
            <person name="Zhu Y."/>
            <person name="Xu J."/>
            <person name="Sun C."/>
            <person name="Zhou S."/>
            <person name="Xu H."/>
            <person name="Nelson D.R."/>
            <person name="Qian J."/>
            <person name="Song J."/>
            <person name="Luo H."/>
            <person name="Xiang L."/>
            <person name="Li Y."/>
            <person name="Xu Z."/>
            <person name="Ji A."/>
            <person name="Wang L."/>
            <person name="Lu S."/>
            <person name="Hayward A."/>
            <person name="Sun W."/>
            <person name="Li X."/>
            <person name="Schwartz D.C."/>
            <person name="Wang Y."/>
            <person name="Chen S."/>
        </authorList>
    </citation>
    <scope>NUCLEOTIDE SEQUENCE [LARGE SCALE GENOMIC DNA]</scope>
    <source>
        <strain evidence="3 4">ZZ0214-1</strain>
    </source>
</reference>
<gene>
    <name evidence="3" type="ORF">GSI_13377</name>
</gene>
<name>A0A2G8RVG0_9APHY</name>
<dbReference type="EMBL" id="AYKW01000056">
    <property type="protein sequence ID" value="PIL25487.1"/>
    <property type="molecule type" value="Genomic_DNA"/>
</dbReference>
<keyword evidence="4" id="KW-1185">Reference proteome</keyword>
<dbReference type="Gene3D" id="3.80.10.10">
    <property type="entry name" value="Ribonuclease Inhibitor"/>
    <property type="match status" value="1"/>
</dbReference>
<dbReference type="Pfam" id="PF00135">
    <property type="entry name" value="COesterase"/>
    <property type="match status" value="1"/>
</dbReference>
<dbReference type="PANTHER" id="PTHR11559">
    <property type="entry name" value="CARBOXYLESTERASE"/>
    <property type="match status" value="1"/>
</dbReference>
<protein>
    <recommendedName>
        <fullName evidence="2">Carboxylesterase type B domain-containing protein</fullName>
    </recommendedName>
</protein>
<dbReference type="InterPro" id="IPR029058">
    <property type="entry name" value="AB_hydrolase_fold"/>
</dbReference>
<dbReference type="InterPro" id="IPR002018">
    <property type="entry name" value="CarbesteraseB"/>
</dbReference>
<dbReference type="STRING" id="1077348.A0A2G8RVG0"/>
<dbReference type="Proteomes" id="UP000230002">
    <property type="component" value="Unassembled WGS sequence"/>
</dbReference>
<sequence>MTQVNRDLSWRRSEPPISTNEIPSWDDTELPHLRSLTIPGLCFTRGIAVASLKTLVLSDGPRTGSHDIFLSALERCSRSLESLTLHRWVHPDPVTDALASRITPVVPLPNLRRLEIELQYNDGDMPPPTSLFAGLSLSPSVAIHIDWSCNPENTRELLRNHLSELHFDSVSLHLSGPPKTVSVHCFIGDTELLSVRAHPTLRDPLGHKAQSLVTKFLEDHRYATATQLAVDLDVFSQDGCTSLVQDDALRRFVDAFPNLRRLDLLGKTIGRAKLAMAKAFLDLPHPAAYHPTTQGTGNFKTLGYVFEVSEQQKAQNPIGFVDVLRAQLDALEALLADSAAAGSSRLHRLELCVVYTSLSQPHPPTETYPYVYDVSASTELTAFESPLPVFSAMFPSGFTNLLPLALSFAPFAALWGDAVTVQLDQATVYGTTNGSVTSYLGIPFAEPPVGDLRLRLPKPIESYNGMIDATQVGPRCFQLLPPLRTDMPAELLQDVVAALTALSPVETQPESEDCLNLNVVVPAGTPAGANLPVLAFIFAGGFSWGSNTQFDGEAIVVQKSIDMGQPIIFAAVNYRLHAFGFLGGKEVKDAGVANLGLHDR</sequence>
<organism evidence="3 4">
    <name type="scientific">Ganoderma sinense ZZ0214-1</name>
    <dbReference type="NCBI Taxonomy" id="1077348"/>
    <lineage>
        <taxon>Eukaryota</taxon>
        <taxon>Fungi</taxon>
        <taxon>Dikarya</taxon>
        <taxon>Basidiomycota</taxon>
        <taxon>Agaricomycotina</taxon>
        <taxon>Agaricomycetes</taxon>
        <taxon>Polyporales</taxon>
        <taxon>Polyporaceae</taxon>
        <taxon>Ganoderma</taxon>
    </lineage>
</organism>
<dbReference type="OrthoDB" id="2754621at2759"/>
<feature type="region of interest" description="Disordered" evidence="1">
    <location>
        <begin position="1"/>
        <end position="23"/>
    </location>
</feature>
<dbReference type="SUPFAM" id="SSF53474">
    <property type="entry name" value="alpha/beta-Hydrolases"/>
    <property type="match status" value="1"/>
</dbReference>
<comment type="caution">
    <text evidence="3">The sequence shown here is derived from an EMBL/GenBank/DDBJ whole genome shotgun (WGS) entry which is preliminary data.</text>
</comment>
<dbReference type="InterPro" id="IPR032675">
    <property type="entry name" value="LRR_dom_sf"/>
</dbReference>
<dbReference type="InterPro" id="IPR050309">
    <property type="entry name" value="Type-B_Carboxylest/Lipase"/>
</dbReference>
<dbReference type="AlphaFoldDB" id="A0A2G8RVG0"/>